<dbReference type="EMBL" id="CM000833">
    <property type="protein sequence ID" value="EET04680.1"/>
    <property type="molecule type" value="Genomic_DNA"/>
</dbReference>
<accession>A0A0E1VUS6</accession>
<gene>
    <name evidence="2" type="ORF">BURPS1710A_A3116</name>
</gene>
<sequence>MKLSRRQRPGGAHARRQDEWGYRGAAIAPRPEGSDERRAGRPFDAARQERHRTGVARKEKPGARGVERRRGDGCRRQTGADTARQAGGARVRVVVMGAAPAIVPMAVVGRRGVVHAVAVFGRRLQPSMGGRAAVVGGRGIAIHRDGRQRLNRKAQNQQHDNEELAPI</sequence>
<dbReference type="AlphaFoldDB" id="A0A0E1VUS6"/>
<dbReference type="Proteomes" id="UP000001812">
    <property type="component" value="Chromosome II"/>
</dbReference>
<feature type="region of interest" description="Disordered" evidence="1">
    <location>
        <begin position="1"/>
        <end position="82"/>
    </location>
</feature>
<evidence type="ECO:0000313" key="2">
    <source>
        <dbReference type="EMBL" id="EET04680.1"/>
    </source>
</evidence>
<organism evidence="2">
    <name type="scientific">Burkholderia pseudomallei 1710a</name>
    <dbReference type="NCBI Taxonomy" id="320371"/>
    <lineage>
        <taxon>Bacteria</taxon>
        <taxon>Pseudomonadati</taxon>
        <taxon>Pseudomonadota</taxon>
        <taxon>Betaproteobacteria</taxon>
        <taxon>Burkholderiales</taxon>
        <taxon>Burkholderiaceae</taxon>
        <taxon>Burkholderia</taxon>
        <taxon>pseudomallei group</taxon>
    </lineage>
</organism>
<reference evidence="2" key="1">
    <citation type="submission" date="2009-05" db="EMBL/GenBank/DDBJ databases">
        <authorList>
            <person name="Harkins D.M."/>
            <person name="DeShazer D."/>
            <person name="Woods D.E."/>
            <person name="Brinkac L.M."/>
            <person name="Brown K.A."/>
            <person name="Hung G.C."/>
            <person name="Tuanyok A."/>
            <person name="Zhang B."/>
            <person name="Nierman W.C."/>
        </authorList>
    </citation>
    <scope>NUCLEOTIDE SEQUENCE [LARGE SCALE GENOMIC DNA]</scope>
    <source>
        <strain evidence="2">1710a</strain>
    </source>
</reference>
<protein>
    <submittedName>
        <fullName evidence="2">Pe-pgrs family protein</fullName>
    </submittedName>
</protein>
<dbReference type="HOGENOM" id="CLU_1591505_0_0_4"/>
<proteinExistence type="predicted"/>
<evidence type="ECO:0000256" key="1">
    <source>
        <dbReference type="SAM" id="MobiDB-lite"/>
    </source>
</evidence>
<name>A0A0E1VUS6_BURPE</name>
<feature type="compositionally biased region" description="Basic and acidic residues" evidence="1">
    <location>
        <begin position="32"/>
        <end position="75"/>
    </location>
</feature>